<dbReference type="HOGENOM" id="CLU_3160577_0_0_1"/>
<reference evidence="3" key="1">
    <citation type="submission" date="2011-08" db="EMBL/GenBank/DDBJ databases">
        <authorList>
            <person name="Rombauts S."/>
        </authorList>
    </citation>
    <scope>NUCLEOTIDE SEQUENCE</scope>
    <source>
        <strain evidence="3">London</strain>
    </source>
</reference>
<feature type="chain" id="PRO_5007728969" evidence="1">
    <location>
        <begin position="22"/>
        <end position="240"/>
    </location>
</feature>
<dbReference type="OMA" id="LMNHDIP"/>
<evidence type="ECO:0000256" key="1">
    <source>
        <dbReference type="SAM" id="SignalP"/>
    </source>
</evidence>
<evidence type="ECO:0000313" key="2">
    <source>
        <dbReference type="EnsemblMetazoa" id="tetur05g08690.1"/>
    </source>
</evidence>
<name>T1K657_TETUR</name>
<dbReference type="Proteomes" id="UP000015104">
    <property type="component" value="Unassembled WGS sequence"/>
</dbReference>
<dbReference type="AlphaFoldDB" id="T1K657"/>
<keyword evidence="3" id="KW-1185">Reference proteome</keyword>
<reference evidence="2" key="2">
    <citation type="submission" date="2015-06" db="UniProtKB">
        <authorList>
            <consortium name="EnsemblMetazoa"/>
        </authorList>
    </citation>
    <scope>IDENTIFICATION</scope>
</reference>
<gene>
    <name evidence="2" type="primary">107360232</name>
</gene>
<feature type="signal peptide" evidence="1">
    <location>
        <begin position="1"/>
        <end position="21"/>
    </location>
</feature>
<protein>
    <submittedName>
        <fullName evidence="2">Uncharacterized protein</fullName>
    </submittedName>
</protein>
<sequence length="240" mass="26961">MNYFTFISLTIILCSVNQSSGQNCDQQENGIDGTVKQVLLMNHDIPLPVNASIMNDWCSPFKTLSRRVSKFSKCMPPFLAQVIVVLGSGIKKPVKYICKANKQKAIENYACMTTKYLERFNRREAFFLDSLQIISKNVTDDQILPHFCCAVNTLLHDIYNLEKPRCKDPSINTNNFIGDMVSLAVSDVLDLMCGSFRSHKSCQDKAPQALKFLAAKGVDSVDLRKYNFVSSILKVVGRLS</sequence>
<dbReference type="EMBL" id="CAEY01001592">
    <property type="status" value="NOT_ANNOTATED_CDS"/>
    <property type="molecule type" value="Genomic_DNA"/>
</dbReference>
<dbReference type="OrthoDB" id="10290468at2759"/>
<proteinExistence type="predicted"/>
<accession>T1K657</accession>
<organism evidence="2 3">
    <name type="scientific">Tetranychus urticae</name>
    <name type="common">Two-spotted spider mite</name>
    <dbReference type="NCBI Taxonomy" id="32264"/>
    <lineage>
        <taxon>Eukaryota</taxon>
        <taxon>Metazoa</taxon>
        <taxon>Ecdysozoa</taxon>
        <taxon>Arthropoda</taxon>
        <taxon>Chelicerata</taxon>
        <taxon>Arachnida</taxon>
        <taxon>Acari</taxon>
        <taxon>Acariformes</taxon>
        <taxon>Trombidiformes</taxon>
        <taxon>Prostigmata</taxon>
        <taxon>Eleutherengona</taxon>
        <taxon>Raphignathae</taxon>
        <taxon>Tetranychoidea</taxon>
        <taxon>Tetranychidae</taxon>
        <taxon>Tetranychus</taxon>
    </lineage>
</organism>
<evidence type="ECO:0000313" key="3">
    <source>
        <dbReference type="Proteomes" id="UP000015104"/>
    </source>
</evidence>
<dbReference type="KEGG" id="tut:107360232"/>
<dbReference type="EnsemblMetazoa" id="tetur05g08690.1">
    <property type="protein sequence ID" value="tetur05g08690.1"/>
    <property type="gene ID" value="tetur05g08690"/>
</dbReference>
<keyword evidence="1" id="KW-0732">Signal</keyword>